<feature type="domain" description="Alkyl hydroperoxide reductase subunit C/ Thiol specific antioxidant" evidence="4">
    <location>
        <begin position="3"/>
        <end position="45"/>
    </location>
</feature>
<protein>
    <submittedName>
        <fullName evidence="5">AhpC/TSA family protein</fullName>
    </submittedName>
</protein>
<dbReference type="GO" id="GO:0033554">
    <property type="term" value="P:cellular response to stress"/>
    <property type="evidence" value="ECO:0007669"/>
    <property type="project" value="TreeGrafter"/>
</dbReference>
<dbReference type="InterPro" id="IPR050217">
    <property type="entry name" value="Peroxiredoxin"/>
</dbReference>
<dbReference type="GO" id="GO:0006979">
    <property type="term" value="P:response to oxidative stress"/>
    <property type="evidence" value="ECO:0007669"/>
    <property type="project" value="TreeGrafter"/>
</dbReference>
<evidence type="ECO:0000313" key="5">
    <source>
        <dbReference type="EMBL" id="SHG77723.1"/>
    </source>
</evidence>
<dbReference type="PANTHER" id="PTHR10681">
    <property type="entry name" value="THIOREDOXIN PEROXIDASE"/>
    <property type="match status" value="1"/>
</dbReference>
<reference evidence="6" key="1">
    <citation type="submission" date="2016-11" db="EMBL/GenBank/DDBJ databases">
        <authorList>
            <person name="Varghese N."/>
            <person name="Submissions S."/>
        </authorList>
    </citation>
    <scope>NUCLEOTIDE SEQUENCE [LARGE SCALE GENOMIC DNA]</scope>
    <source>
        <strain evidence="6">DSM 11003</strain>
    </source>
</reference>
<dbReference type="PANTHER" id="PTHR10681:SF128">
    <property type="entry name" value="THIOREDOXIN-DEPENDENT PEROXIDE REDUCTASE, MITOCHONDRIAL"/>
    <property type="match status" value="1"/>
</dbReference>
<dbReference type="Gene3D" id="3.40.30.10">
    <property type="entry name" value="Glutaredoxin"/>
    <property type="match status" value="1"/>
</dbReference>
<keyword evidence="6" id="KW-1185">Reference proteome</keyword>
<evidence type="ECO:0000256" key="3">
    <source>
        <dbReference type="ARBA" id="ARBA00037420"/>
    </source>
</evidence>
<dbReference type="InterPro" id="IPR000866">
    <property type="entry name" value="AhpC/TSA"/>
</dbReference>
<gene>
    <name evidence="5" type="ORF">SAMN02745221_00940</name>
</gene>
<dbReference type="Pfam" id="PF00578">
    <property type="entry name" value="AhpC-TSA"/>
    <property type="match status" value="1"/>
</dbReference>
<accession>A0A1M5MLT0</accession>
<proteinExistence type="inferred from homology"/>
<comment type="similarity">
    <text evidence="1">Belongs to the peroxiredoxin family. AhpC/Prx1 subfamily.</text>
</comment>
<dbReference type="AlphaFoldDB" id="A0A1M5MLT0"/>
<dbReference type="Proteomes" id="UP000242329">
    <property type="component" value="Unassembled WGS sequence"/>
</dbReference>
<evidence type="ECO:0000256" key="2">
    <source>
        <dbReference type="ARBA" id="ARBA00023002"/>
    </source>
</evidence>
<dbReference type="GO" id="GO:0005829">
    <property type="term" value="C:cytosol"/>
    <property type="evidence" value="ECO:0007669"/>
    <property type="project" value="TreeGrafter"/>
</dbReference>
<dbReference type="GO" id="GO:0008379">
    <property type="term" value="F:thioredoxin peroxidase activity"/>
    <property type="evidence" value="ECO:0007669"/>
    <property type="project" value="TreeGrafter"/>
</dbReference>
<dbReference type="InterPro" id="IPR036249">
    <property type="entry name" value="Thioredoxin-like_sf"/>
</dbReference>
<sequence length="45" mass="5252">MLVTRKAPDFEADAFYQGKITKVKLSDYRGKWVVLCFYPGDFTFV</sequence>
<evidence type="ECO:0000256" key="1">
    <source>
        <dbReference type="ARBA" id="ARBA00009796"/>
    </source>
</evidence>
<dbReference type="STRING" id="1123382.SAMN02745221_00940"/>
<name>A0A1M5MLT0_9FIRM</name>
<organism evidence="5 6">
    <name type="scientific">Thermosyntropha lipolytica DSM 11003</name>
    <dbReference type="NCBI Taxonomy" id="1123382"/>
    <lineage>
        <taxon>Bacteria</taxon>
        <taxon>Bacillati</taxon>
        <taxon>Bacillota</taxon>
        <taxon>Clostridia</taxon>
        <taxon>Eubacteriales</taxon>
        <taxon>Syntrophomonadaceae</taxon>
        <taxon>Thermosyntropha</taxon>
    </lineage>
</organism>
<keyword evidence="2" id="KW-0560">Oxidoreductase</keyword>
<comment type="function">
    <text evidence="3">Thiol-specific peroxidase that catalyzes the reduction of hydrogen peroxide and organic hydroperoxides to water and alcohols, respectively. Plays a role in cell protection against oxidative stress by detoxifying peroxides.</text>
</comment>
<evidence type="ECO:0000313" key="6">
    <source>
        <dbReference type="Proteomes" id="UP000242329"/>
    </source>
</evidence>
<dbReference type="SUPFAM" id="SSF52833">
    <property type="entry name" value="Thioredoxin-like"/>
    <property type="match status" value="1"/>
</dbReference>
<dbReference type="GO" id="GO:0042744">
    <property type="term" value="P:hydrogen peroxide catabolic process"/>
    <property type="evidence" value="ECO:0007669"/>
    <property type="project" value="TreeGrafter"/>
</dbReference>
<dbReference type="EMBL" id="FQWY01000012">
    <property type="protein sequence ID" value="SHG77723.1"/>
    <property type="molecule type" value="Genomic_DNA"/>
</dbReference>
<evidence type="ECO:0000259" key="4">
    <source>
        <dbReference type="Pfam" id="PF00578"/>
    </source>
</evidence>
<dbReference type="GO" id="GO:0045454">
    <property type="term" value="P:cell redox homeostasis"/>
    <property type="evidence" value="ECO:0007669"/>
    <property type="project" value="TreeGrafter"/>
</dbReference>